<sequence>MRGFFVAANVADHRTRLFMKLRQDHSTGLAAAKAGLRRAGPPGCKGLPCRRSRRIPMSGFTGPIMRDVQKFRYRRSRRLRLRNAACAYELLRS</sequence>
<evidence type="ECO:0008006" key="3">
    <source>
        <dbReference type="Google" id="ProtNLM"/>
    </source>
</evidence>
<protein>
    <recommendedName>
        <fullName evidence="3">Transposase DDE domain-containing protein</fullName>
    </recommendedName>
</protein>
<dbReference type="Proteomes" id="UP000249922">
    <property type="component" value="Chromosome"/>
</dbReference>
<name>A0ABM6WU76_9RHOB</name>
<dbReference type="EMBL" id="CP030239">
    <property type="protein sequence ID" value="AWX94221.1"/>
    <property type="molecule type" value="Genomic_DNA"/>
</dbReference>
<gene>
    <name evidence="1" type="ORF">DPM13_18430</name>
</gene>
<accession>A0ABM6WU76</accession>
<keyword evidence="2" id="KW-1185">Reference proteome</keyword>
<evidence type="ECO:0000313" key="2">
    <source>
        <dbReference type="Proteomes" id="UP000249922"/>
    </source>
</evidence>
<proteinExistence type="predicted"/>
<reference evidence="1 2" key="1">
    <citation type="submission" date="2018-06" db="EMBL/GenBank/DDBJ databases">
        <title>Complete genome sequence of Paracoccus mutanolyticus strain RSP-02 isolated from cellulosic waste.</title>
        <authorList>
            <person name="Amrutha R.N."/>
            <person name="Shrivastav A."/>
            <person name="Buddana S.K."/>
            <person name="Deshpande U."/>
            <person name="Prakasham R.S."/>
        </authorList>
    </citation>
    <scope>NUCLEOTIDE SEQUENCE [LARGE SCALE GENOMIC DNA]</scope>
    <source>
        <strain evidence="1 2">RSP-02</strain>
    </source>
</reference>
<evidence type="ECO:0000313" key="1">
    <source>
        <dbReference type="EMBL" id="AWX94221.1"/>
    </source>
</evidence>
<organism evidence="1 2">
    <name type="scientific">Paracoccus mutanolyticus</name>
    <dbReference type="NCBI Taxonomy" id="1499308"/>
    <lineage>
        <taxon>Bacteria</taxon>
        <taxon>Pseudomonadati</taxon>
        <taxon>Pseudomonadota</taxon>
        <taxon>Alphaproteobacteria</taxon>
        <taxon>Rhodobacterales</taxon>
        <taxon>Paracoccaceae</taxon>
        <taxon>Paracoccus</taxon>
    </lineage>
</organism>